<evidence type="ECO:0000256" key="12">
    <source>
        <dbReference type="ARBA" id="ARBA00022530"/>
    </source>
</evidence>
<keyword evidence="45" id="KW-1185">Reference proteome</keyword>
<dbReference type="PIRSF" id="PIRSF000459">
    <property type="entry name" value="TGM_EBP42"/>
    <property type="match status" value="1"/>
</dbReference>
<dbReference type="InterPro" id="IPR008958">
    <property type="entry name" value="Transglutaminase_C"/>
</dbReference>
<dbReference type="GO" id="GO:0005829">
    <property type="term" value="C:cytosol"/>
    <property type="evidence" value="ECO:0007669"/>
    <property type="project" value="UniProtKB-SubCell"/>
</dbReference>
<dbReference type="Pfam" id="PF01841">
    <property type="entry name" value="Transglut_core"/>
    <property type="match status" value="1"/>
</dbReference>
<dbReference type="InterPro" id="IPR036985">
    <property type="entry name" value="Transglutaminase-like_sf"/>
</dbReference>
<keyword evidence="18 42" id="KW-0106">Calcium</keyword>
<keyword evidence="23" id="KW-0012">Acyltransferase</keyword>
<evidence type="ECO:0000256" key="11">
    <source>
        <dbReference type="ARBA" id="ARBA00022525"/>
    </source>
</evidence>
<keyword evidence="8" id="KW-0158">Chromosome</keyword>
<evidence type="ECO:0000256" key="15">
    <source>
        <dbReference type="ARBA" id="ARBA00022723"/>
    </source>
</evidence>
<dbReference type="GO" id="GO:0005634">
    <property type="term" value="C:nucleus"/>
    <property type="evidence" value="ECO:0007669"/>
    <property type="project" value="UniProtKB-SubCell"/>
</dbReference>
<evidence type="ECO:0000256" key="10">
    <source>
        <dbReference type="ARBA" id="ARBA00022490"/>
    </source>
</evidence>
<evidence type="ECO:0000256" key="30">
    <source>
        <dbReference type="ARBA" id="ARBA00041677"/>
    </source>
</evidence>
<feature type="binding site" evidence="42">
    <location>
        <position position="446"/>
    </location>
    <ligand>
        <name>Ca(2+)</name>
        <dbReference type="ChEBI" id="CHEBI:29108"/>
    </ligand>
</feature>
<keyword evidence="14" id="KW-0808">Transferase</keyword>
<evidence type="ECO:0000256" key="22">
    <source>
        <dbReference type="ARBA" id="ARBA00023242"/>
    </source>
</evidence>
<dbReference type="SMART" id="SM00460">
    <property type="entry name" value="TGc"/>
    <property type="match status" value="1"/>
</dbReference>
<dbReference type="PANTHER" id="PTHR11590">
    <property type="entry name" value="PROTEIN-GLUTAMINE GAMMA-GLUTAMYLTRANSFERASE"/>
    <property type="match status" value="1"/>
</dbReference>
<evidence type="ECO:0000256" key="14">
    <source>
        <dbReference type="ARBA" id="ARBA00022679"/>
    </source>
</evidence>
<protein>
    <recommendedName>
        <fullName evidence="28">Protein-glutamine gamma-glutamyltransferase 2</fullName>
        <ecNumber evidence="24">2.3.2.13</ecNumber>
        <ecNumber evidence="27">3.5.1.44</ecNumber>
    </recommendedName>
    <alternativeName>
        <fullName evidence="31">Isopeptidase TGM2</fullName>
    </alternativeName>
    <alternativeName>
        <fullName evidence="33">Protein-glutamine deamidase TGM2</fullName>
    </alternativeName>
    <alternativeName>
        <fullName evidence="32">Protein-glutamine dopaminyltransferase TGM2</fullName>
    </alternativeName>
    <alternativeName>
        <fullName evidence="35">Protein-glutamine histaminyltransferase TGM2</fullName>
    </alternativeName>
    <alternativeName>
        <fullName evidence="36">Protein-glutamine noradrenalinyltransferase TGM2</fullName>
    </alternativeName>
    <alternativeName>
        <fullName evidence="34">Protein-glutamine serotonyltransferase TGM2</fullName>
    </alternativeName>
    <alternativeName>
        <fullName evidence="30">Tissue transglutaminase</fullName>
    </alternativeName>
    <alternativeName>
        <fullName evidence="29">Transglutaminase-2</fullName>
    </alternativeName>
</protein>
<dbReference type="InterPro" id="IPR013783">
    <property type="entry name" value="Ig-like_fold"/>
</dbReference>
<keyword evidence="9" id="KW-1003">Cell membrane</keyword>
<organism evidence="44 45">
    <name type="scientific">Gadus morhua</name>
    <name type="common">Atlantic cod</name>
    <dbReference type="NCBI Taxonomy" id="8049"/>
    <lineage>
        <taxon>Eukaryota</taxon>
        <taxon>Metazoa</taxon>
        <taxon>Chordata</taxon>
        <taxon>Craniata</taxon>
        <taxon>Vertebrata</taxon>
        <taxon>Euteleostomi</taxon>
        <taxon>Actinopterygii</taxon>
        <taxon>Neopterygii</taxon>
        <taxon>Teleostei</taxon>
        <taxon>Neoteleostei</taxon>
        <taxon>Acanthomorphata</taxon>
        <taxon>Zeiogadaria</taxon>
        <taxon>Gadariae</taxon>
        <taxon>Gadiformes</taxon>
        <taxon>Gadoidei</taxon>
        <taxon>Gadidae</taxon>
        <taxon>Gadus</taxon>
    </lineage>
</organism>
<dbReference type="PROSITE" id="PS00547">
    <property type="entry name" value="TRANSGLUTAMINASES"/>
    <property type="match status" value="1"/>
</dbReference>
<keyword evidence="17" id="KW-0378">Hydrolase</keyword>
<dbReference type="GO" id="GO:0003810">
    <property type="term" value="F:protein-glutamine gamma-glutamyltransferase activity"/>
    <property type="evidence" value="ECO:0007669"/>
    <property type="project" value="UniProtKB-EC"/>
</dbReference>
<dbReference type="GO" id="GO:0046872">
    <property type="term" value="F:metal ion binding"/>
    <property type="evidence" value="ECO:0007669"/>
    <property type="project" value="UniProtKB-KW"/>
</dbReference>
<dbReference type="GO" id="GO:0005525">
    <property type="term" value="F:GTP binding"/>
    <property type="evidence" value="ECO:0007669"/>
    <property type="project" value="UniProtKB-KW"/>
</dbReference>
<evidence type="ECO:0000256" key="8">
    <source>
        <dbReference type="ARBA" id="ARBA00022454"/>
    </source>
</evidence>
<name>A0A8C4ZLJ0_GADMO</name>
<dbReference type="Gene3D" id="3.90.260.10">
    <property type="entry name" value="Transglutaminase-like"/>
    <property type="match status" value="1"/>
</dbReference>
<dbReference type="SUPFAM" id="SSF54001">
    <property type="entry name" value="Cysteine proteinases"/>
    <property type="match status" value="1"/>
</dbReference>
<dbReference type="GeneTree" id="ENSGT01050000244866"/>
<keyword evidence="20" id="KW-0342">GTP-binding</keyword>
<evidence type="ECO:0000256" key="1">
    <source>
        <dbReference type="ARBA" id="ARBA00004123"/>
    </source>
</evidence>
<reference evidence="44" key="1">
    <citation type="submission" date="2019-07" db="EMBL/GenBank/DDBJ databases">
        <authorList>
            <consortium name="Wellcome Sanger Institute Data Sharing"/>
        </authorList>
    </citation>
    <scope>NUCLEOTIDE SEQUENCE [LARGE SCALE GENOMIC DNA]</scope>
</reference>
<dbReference type="SUPFAM" id="SSF49309">
    <property type="entry name" value="Transglutaminase, two C-terminal domains"/>
    <property type="match status" value="2"/>
</dbReference>
<evidence type="ECO:0000313" key="44">
    <source>
        <dbReference type="Ensembl" id="ENSGMOP00000015990.2"/>
    </source>
</evidence>
<evidence type="ECO:0000256" key="16">
    <source>
        <dbReference type="ARBA" id="ARBA00022741"/>
    </source>
</evidence>
<dbReference type="SUPFAM" id="SSF81296">
    <property type="entry name" value="E set domains"/>
    <property type="match status" value="1"/>
</dbReference>
<evidence type="ECO:0000256" key="39">
    <source>
        <dbReference type="ARBA" id="ARBA00048230"/>
    </source>
</evidence>
<evidence type="ECO:0000256" key="37">
    <source>
        <dbReference type="ARBA" id="ARBA00047868"/>
    </source>
</evidence>
<evidence type="ECO:0000256" key="36">
    <source>
        <dbReference type="ARBA" id="ARBA00043138"/>
    </source>
</evidence>
<dbReference type="Gene3D" id="2.60.40.10">
    <property type="entry name" value="Immunoglobulins"/>
    <property type="match status" value="3"/>
</dbReference>
<keyword evidence="16" id="KW-0547">Nucleotide-binding</keyword>
<keyword evidence="12" id="KW-0272">Extracellular matrix</keyword>
<evidence type="ECO:0000256" key="21">
    <source>
        <dbReference type="ARBA" id="ARBA00023136"/>
    </source>
</evidence>
<evidence type="ECO:0000256" key="25">
    <source>
        <dbReference type="ARBA" id="ARBA00036377"/>
    </source>
</evidence>
<dbReference type="EC" id="2.3.2.13" evidence="24"/>
<evidence type="ECO:0000256" key="27">
    <source>
        <dbReference type="ARBA" id="ARBA00039019"/>
    </source>
</evidence>
<keyword evidence="11" id="KW-0964">Secreted</keyword>
<keyword evidence="21" id="KW-0472">Membrane</keyword>
<evidence type="ECO:0000256" key="35">
    <source>
        <dbReference type="ARBA" id="ARBA00043104"/>
    </source>
</evidence>
<evidence type="ECO:0000256" key="9">
    <source>
        <dbReference type="ARBA" id="ARBA00022475"/>
    </source>
</evidence>
<evidence type="ECO:0000259" key="43">
    <source>
        <dbReference type="SMART" id="SM00460"/>
    </source>
</evidence>
<feature type="active site" evidence="41">
    <location>
        <position position="328"/>
    </location>
</feature>
<dbReference type="Pfam" id="PF00868">
    <property type="entry name" value="Transglut_N"/>
    <property type="match status" value="1"/>
</dbReference>
<feature type="active site" evidence="41">
    <location>
        <position position="352"/>
    </location>
</feature>
<dbReference type="Ensembl" id="ENSGMOT00000016399.2">
    <property type="protein sequence ID" value="ENSGMOP00000015990.2"/>
    <property type="gene ID" value="ENSGMOG00000014498.2"/>
</dbReference>
<feature type="binding site" evidence="42">
    <location>
        <position position="441"/>
    </location>
    <ligand>
        <name>Ca(2+)</name>
        <dbReference type="ChEBI" id="CHEBI:29108"/>
    </ligand>
</feature>
<comment type="subcellular location">
    <subcellularLocation>
        <location evidence="3">Cell membrane</location>
    </subcellularLocation>
    <subcellularLocation>
        <location evidence="4">Chromosome</location>
    </subcellularLocation>
    <subcellularLocation>
        <location evidence="6">Cytoplasm</location>
        <location evidence="6">Cytosol</location>
    </subcellularLocation>
    <subcellularLocation>
        <location evidence="2">Mitochondrion</location>
    </subcellularLocation>
    <subcellularLocation>
        <location evidence="1">Nucleus</location>
    </subcellularLocation>
    <subcellularLocation>
        <location evidence="5">Secreted</location>
        <location evidence="5">Extracellular space</location>
        <location evidence="5">Extracellular matrix</location>
    </subcellularLocation>
</comment>
<evidence type="ECO:0000256" key="19">
    <source>
        <dbReference type="ARBA" id="ARBA00023128"/>
    </source>
</evidence>
<dbReference type="EC" id="3.5.1.44" evidence="27"/>
<evidence type="ECO:0000256" key="34">
    <source>
        <dbReference type="ARBA" id="ARBA00042912"/>
    </source>
</evidence>
<comment type="catalytic activity">
    <reaction evidence="38">
        <text>L-glutaminyl-[protein] + histamine = 5-histaminyl-L-glutamyl-[protein] + NH4(+)</text>
        <dbReference type="Rhea" id="RHEA:66564"/>
        <dbReference type="Rhea" id="RHEA-COMP:10207"/>
        <dbReference type="Rhea" id="RHEA-COMP:17056"/>
        <dbReference type="ChEBI" id="CHEBI:28938"/>
        <dbReference type="ChEBI" id="CHEBI:30011"/>
        <dbReference type="ChEBI" id="CHEBI:58432"/>
        <dbReference type="ChEBI" id="CHEBI:167179"/>
    </reaction>
    <physiologicalReaction direction="left-to-right" evidence="38">
        <dbReference type="Rhea" id="RHEA:66565"/>
    </physiologicalReaction>
</comment>
<dbReference type="InterPro" id="IPR050779">
    <property type="entry name" value="Transglutaminase"/>
</dbReference>
<evidence type="ECO:0000256" key="6">
    <source>
        <dbReference type="ARBA" id="ARBA00004514"/>
    </source>
</evidence>
<comment type="catalytic activity">
    <reaction evidence="25">
        <text>L-glutaminyl-[protein] + serotonin = 5-serotonyl-L-glutamyl-[protein] + NH4(+)</text>
        <dbReference type="Rhea" id="RHEA:66552"/>
        <dbReference type="Rhea" id="RHEA-COMP:10207"/>
        <dbReference type="Rhea" id="RHEA-COMP:17052"/>
        <dbReference type="ChEBI" id="CHEBI:28938"/>
        <dbReference type="ChEBI" id="CHEBI:30011"/>
        <dbReference type="ChEBI" id="CHEBI:167174"/>
        <dbReference type="ChEBI" id="CHEBI:350546"/>
    </reaction>
    <physiologicalReaction direction="left-to-right" evidence="25">
        <dbReference type="Rhea" id="RHEA:66553"/>
    </physiologicalReaction>
</comment>
<dbReference type="GO" id="GO:0050568">
    <property type="term" value="F:protein-glutamine glutaminase activity"/>
    <property type="evidence" value="ECO:0007669"/>
    <property type="project" value="UniProtKB-EC"/>
</dbReference>
<dbReference type="InterPro" id="IPR023608">
    <property type="entry name" value="Transglutaminase_animal"/>
</dbReference>
<dbReference type="GO" id="GO:0005886">
    <property type="term" value="C:plasma membrane"/>
    <property type="evidence" value="ECO:0007669"/>
    <property type="project" value="UniProtKB-SubCell"/>
</dbReference>
<dbReference type="PANTHER" id="PTHR11590:SF6">
    <property type="entry name" value="PROTEIN-GLUTAMINE GAMMA-GLUTAMYLTRANSFERASE 2"/>
    <property type="match status" value="1"/>
</dbReference>
<accession>A0A8C4ZLJ0</accession>
<evidence type="ECO:0000256" key="2">
    <source>
        <dbReference type="ARBA" id="ARBA00004173"/>
    </source>
</evidence>
<dbReference type="InterPro" id="IPR002931">
    <property type="entry name" value="Transglutaminase-like"/>
</dbReference>
<comment type="catalytic activity">
    <reaction evidence="39">
        <text>L-glutaminyl-[protein] + (R)-noradrenaline = 5-(R)-noradrenalinyl-L-glutamyl-[protein] + NH4(+)</text>
        <dbReference type="Rhea" id="RHEA:66560"/>
        <dbReference type="Rhea" id="RHEA-COMP:10207"/>
        <dbReference type="Rhea" id="RHEA-COMP:17054"/>
        <dbReference type="ChEBI" id="CHEBI:28938"/>
        <dbReference type="ChEBI" id="CHEBI:30011"/>
        <dbReference type="ChEBI" id="CHEBI:72587"/>
        <dbReference type="ChEBI" id="CHEBI:167178"/>
    </reaction>
    <physiologicalReaction direction="left-to-right" evidence="39">
        <dbReference type="Rhea" id="RHEA:66561"/>
    </physiologicalReaction>
</comment>
<evidence type="ECO:0000256" key="28">
    <source>
        <dbReference type="ARBA" id="ARBA00040561"/>
    </source>
</evidence>
<feature type="domain" description="Transglutaminase-like" evidence="43">
    <location>
        <begin position="263"/>
        <end position="355"/>
    </location>
</feature>
<dbReference type="GO" id="GO:0005739">
    <property type="term" value="C:mitochondrion"/>
    <property type="evidence" value="ECO:0007669"/>
    <property type="project" value="UniProtKB-SubCell"/>
</dbReference>
<dbReference type="InterPro" id="IPR038765">
    <property type="entry name" value="Papain-like_cys_pep_sf"/>
</dbReference>
<keyword evidence="13" id="KW-0645">Protease</keyword>
<feature type="binding site" evidence="42">
    <location>
        <position position="394"/>
    </location>
    <ligand>
        <name>Ca(2+)</name>
        <dbReference type="ChEBI" id="CHEBI:29108"/>
    </ligand>
</feature>
<comment type="catalytic activity">
    <reaction evidence="26">
        <text>L-glutaminyl-[protein] + L-lysyl-[protein] = [protein]-L-lysyl-N(6)-5-L-glutamyl-[protein] + NH4(+)</text>
        <dbReference type="Rhea" id="RHEA:54816"/>
        <dbReference type="Rhea" id="RHEA-COMP:9752"/>
        <dbReference type="Rhea" id="RHEA-COMP:10207"/>
        <dbReference type="Rhea" id="RHEA-COMP:14005"/>
        <dbReference type="ChEBI" id="CHEBI:28938"/>
        <dbReference type="ChEBI" id="CHEBI:29969"/>
        <dbReference type="ChEBI" id="CHEBI:30011"/>
        <dbReference type="ChEBI" id="CHEBI:138370"/>
        <dbReference type="EC" id="2.3.2.13"/>
    </reaction>
    <physiologicalReaction direction="left-to-right" evidence="26">
        <dbReference type="Rhea" id="RHEA:54817"/>
    </physiologicalReaction>
</comment>
<evidence type="ECO:0000256" key="23">
    <source>
        <dbReference type="ARBA" id="ARBA00023315"/>
    </source>
</evidence>
<evidence type="ECO:0000256" key="32">
    <source>
        <dbReference type="ARBA" id="ARBA00042105"/>
    </source>
</evidence>
<keyword evidence="22" id="KW-0539">Nucleus</keyword>
<evidence type="ECO:0000256" key="5">
    <source>
        <dbReference type="ARBA" id="ARBA00004498"/>
    </source>
</evidence>
<dbReference type="GO" id="GO:0005694">
    <property type="term" value="C:chromosome"/>
    <property type="evidence" value="ECO:0007669"/>
    <property type="project" value="UniProtKB-SubCell"/>
</dbReference>
<dbReference type="InterPro" id="IPR013808">
    <property type="entry name" value="Transglutaminase_AS"/>
</dbReference>
<dbReference type="GO" id="GO:0006508">
    <property type="term" value="P:proteolysis"/>
    <property type="evidence" value="ECO:0007669"/>
    <property type="project" value="UniProtKB-KW"/>
</dbReference>
<proteinExistence type="inferred from homology"/>
<evidence type="ECO:0000256" key="29">
    <source>
        <dbReference type="ARBA" id="ARBA00041650"/>
    </source>
</evidence>
<evidence type="ECO:0000256" key="40">
    <source>
        <dbReference type="ARBA" id="ARBA00048365"/>
    </source>
</evidence>
<reference evidence="44" key="2">
    <citation type="submission" date="2025-08" db="UniProtKB">
        <authorList>
            <consortium name="Ensembl"/>
        </authorList>
    </citation>
    <scope>IDENTIFICATION</scope>
</reference>
<dbReference type="GO" id="GO:0008233">
    <property type="term" value="F:peptidase activity"/>
    <property type="evidence" value="ECO:0007669"/>
    <property type="project" value="UniProtKB-KW"/>
</dbReference>
<dbReference type="AlphaFoldDB" id="A0A8C4ZLJ0"/>
<comment type="catalytic activity">
    <reaction evidence="40">
        <text>L-glutaminyl-[protein] + dopamine = 5-dopaminyl-L-glutamyl-[protein] + NH4(+)</text>
        <dbReference type="Rhea" id="RHEA:66556"/>
        <dbReference type="Rhea" id="RHEA-COMP:10207"/>
        <dbReference type="Rhea" id="RHEA-COMP:17053"/>
        <dbReference type="ChEBI" id="CHEBI:28938"/>
        <dbReference type="ChEBI" id="CHEBI:30011"/>
        <dbReference type="ChEBI" id="CHEBI:59905"/>
        <dbReference type="ChEBI" id="CHEBI:167175"/>
    </reaction>
    <physiologicalReaction direction="left-to-right" evidence="40">
        <dbReference type="Rhea" id="RHEA:66557"/>
    </physiologicalReaction>
</comment>
<evidence type="ECO:0000256" key="3">
    <source>
        <dbReference type="ARBA" id="ARBA00004236"/>
    </source>
</evidence>
<dbReference type="InterPro" id="IPR001102">
    <property type="entry name" value="Transglutaminase_N"/>
</dbReference>
<dbReference type="GO" id="GO:0007399">
    <property type="term" value="P:nervous system development"/>
    <property type="evidence" value="ECO:0007669"/>
    <property type="project" value="UniProtKB-ARBA"/>
</dbReference>
<keyword evidence="15 42" id="KW-0479">Metal-binding</keyword>
<evidence type="ECO:0000256" key="42">
    <source>
        <dbReference type="PIRSR" id="PIRSR000459-2"/>
    </source>
</evidence>
<evidence type="ECO:0000256" key="24">
    <source>
        <dbReference type="ARBA" id="ARBA00024222"/>
    </source>
</evidence>
<keyword evidence="19" id="KW-0496">Mitochondrion</keyword>
<evidence type="ECO:0000256" key="17">
    <source>
        <dbReference type="ARBA" id="ARBA00022801"/>
    </source>
</evidence>
<comment type="cofactor">
    <cofactor evidence="42">
        <name>Ca(2+)</name>
        <dbReference type="ChEBI" id="CHEBI:29108"/>
    </cofactor>
    <text evidence="42">Binds 1 Ca(2+) ion per subunit.</text>
</comment>
<dbReference type="Proteomes" id="UP000694546">
    <property type="component" value="Chromosome 1"/>
</dbReference>
<evidence type="ECO:0000256" key="33">
    <source>
        <dbReference type="ARBA" id="ARBA00042239"/>
    </source>
</evidence>
<evidence type="ECO:0000256" key="20">
    <source>
        <dbReference type="ARBA" id="ARBA00023134"/>
    </source>
</evidence>
<evidence type="ECO:0000256" key="38">
    <source>
        <dbReference type="ARBA" id="ARBA00047876"/>
    </source>
</evidence>
<evidence type="ECO:0000256" key="13">
    <source>
        <dbReference type="ARBA" id="ARBA00022670"/>
    </source>
</evidence>
<evidence type="ECO:0000256" key="31">
    <source>
        <dbReference type="ARBA" id="ARBA00042099"/>
    </source>
</evidence>
<keyword evidence="10" id="KW-0963">Cytoplasm</keyword>
<dbReference type="InterPro" id="IPR014756">
    <property type="entry name" value="Ig_E-set"/>
</dbReference>
<comment type="similarity">
    <text evidence="7">Belongs to the transglutaminase superfamily. Transglutaminase family.</text>
</comment>
<dbReference type="Pfam" id="PF00927">
    <property type="entry name" value="Transglut_C"/>
    <property type="match status" value="2"/>
</dbReference>
<reference evidence="44" key="3">
    <citation type="submission" date="2025-09" db="UniProtKB">
        <authorList>
            <consortium name="Ensembl"/>
        </authorList>
    </citation>
    <scope>IDENTIFICATION</scope>
</reference>
<sequence>MSQVLEFERCDLDIKSNKRSHHTEQNGEDRLIVRRGQPFSLVLHLKAGSPEFNPEETSFTLIVETGTVHCESDTKVSFGLKDSTDDKEWSASASKAPGNTVALNISSSPEAPIGLYSLSLLQQGQSTSLGAFVLLFNAWCPRDAVYMRSETKRQEYVLSQHGLLYRGSATRIHHKPWNFSQFEPGILDICLKILDEGLNVVSDTDQDCSERRSPVYITRVLSAMINSNDNEGVLVGEWAEFEDGVHPSTWIGSGDILRQWADSGPVCYGQCWVFAAVDCTVSRALGIPCRVVTNFSSAHDGNGNLLIEKMYDEDGERLEDPDSVWNFHVWVESWMARPDLEQAGFDGWQVSDATPQETSEGVFCCGPVPVSAIREGELTKKFDAPFVFAEVNADVVEYVKLSTGDFVKFSGSTDSIGQNISTKAVGRDKRRDITHHYKYPEGSEEERRVFEKAQHRNKLQKKACDIVPIDLQIKLAKNMVVGSDFEVYAVLANNCMVAKSCSFMLYARAVRYNSTRGASCGFISDTVTVTPGEEKLLFLKLKYSDYGKVISPDRMIQLTAFVNDKENREYHKAEKLIVLDEPDLEIKQCASLQLTGEARVGQPLTAELCLLNPLPEALQDCSFTLEGVGLTQEKPITIKYVSLVLQGGLNSTFYFFLKIVRTFGQSWCLCHFKSSQISFYLYIYMKEHQPYVIPIMRSGLNK</sequence>
<dbReference type="InterPro" id="IPR036238">
    <property type="entry name" value="Transglutaminase_C_sf"/>
</dbReference>
<comment type="catalytic activity">
    <reaction evidence="37">
        <text>L-glutaminyl-[protein] + H2O = L-glutamyl-[protein] + NH4(+)</text>
        <dbReference type="Rhea" id="RHEA:16441"/>
        <dbReference type="Rhea" id="RHEA-COMP:10207"/>
        <dbReference type="Rhea" id="RHEA-COMP:10208"/>
        <dbReference type="ChEBI" id="CHEBI:15377"/>
        <dbReference type="ChEBI" id="CHEBI:28938"/>
        <dbReference type="ChEBI" id="CHEBI:29973"/>
        <dbReference type="ChEBI" id="CHEBI:30011"/>
        <dbReference type="EC" id="3.5.1.44"/>
    </reaction>
    <physiologicalReaction direction="left-to-right" evidence="37">
        <dbReference type="Rhea" id="RHEA:16442"/>
    </physiologicalReaction>
</comment>
<feature type="binding site" evidence="42">
    <location>
        <position position="392"/>
    </location>
    <ligand>
        <name>Ca(2+)</name>
        <dbReference type="ChEBI" id="CHEBI:29108"/>
    </ligand>
</feature>
<evidence type="ECO:0000256" key="41">
    <source>
        <dbReference type="PIRSR" id="PIRSR000459-1"/>
    </source>
</evidence>
<evidence type="ECO:0000256" key="26">
    <source>
        <dbReference type="ARBA" id="ARBA00036876"/>
    </source>
</evidence>
<evidence type="ECO:0000256" key="18">
    <source>
        <dbReference type="ARBA" id="ARBA00022837"/>
    </source>
</evidence>
<evidence type="ECO:0000313" key="45">
    <source>
        <dbReference type="Proteomes" id="UP000694546"/>
    </source>
</evidence>
<evidence type="ECO:0000256" key="7">
    <source>
        <dbReference type="ARBA" id="ARBA00005968"/>
    </source>
</evidence>
<evidence type="ECO:0000256" key="4">
    <source>
        <dbReference type="ARBA" id="ARBA00004286"/>
    </source>
</evidence>
<feature type="active site" evidence="41">
    <location>
        <position position="271"/>
    </location>
</feature>